<reference evidence="3" key="1">
    <citation type="submission" date="2022-10" db="EMBL/GenBank/DDBJ databases">
        <title>Complete genome sequence of Agrobacterium salinitolerans CFBP5507.</title>
        <authorList>
            <person name="Tchabashvili S."/>
            <person name="Yen H.-C."/>
            <person name="Haryono M."/>
            <person name="Lin Y.-C."/>
            <person name="Lai E.-M."/>
            <person name="Kuo C.-H."/>
        </authorList>
    </citation>
    <scope>NUCLEOTIDE SEQUENCE</scope>
    <source>
        <strain evidence="3">CFBP5507</strain>
        <plasmid evidence="3">pAtCFBP5507a</plasmid>
    </source>
</reference>
<dbReference type="PANTHER" id="PTHR38041">
    <property type="entry name" value="CHORISMATE MUTASE"/>
    <property type="match status" value="1"/>
</dbReference>
<dbReference type="EMBL" id="CP109970">
    <property type="protein sequence ID" value="UYZ11131.1"/>
    <property type="molecule type" value="Genomic_DNA"/>
</dbReference>
<dbReference type="RefSeq" id="WP_022557133.1">
    <property type="nucleotide sequence ID" value="NZ_CP109970.1"/>
</dbReference>
<dbReference type="PANTHER" id="PTHR38041:SF1">
    <property type="entry name" value="CHORISMATE MUTASE"/>
    <property type="match status" value="1"/>
</dbReference>
<dbReference type="InterPro" id="IPR036263">
    <property type="entry name" value="Chorismate_II_sf"/>
</dbReference>
<dbReference type="InterPro" id="IPR051331">
    <property type="entry name" value="Chorismate_mutase-related"/>
</dbReference>
<evidence type="ECO:0000313" key="4">
    <source>
        <dbReference type="Proteomes" id="UP000298735"/>
    </source>
</evidence>
<keyword evidence="2 3" id="KW-0413">Isomerase</keyword>
<geneLocation type="plasmid" evidence="3 4">
    <name>pAtCFBP5507a</name>
</geneLocation>
<dbReference type="Proteomes" id="UP000298735">
    <property type="component" value="Plasmid pAtCFBP5507a"/>
</dbReference>
<keyword evidence="3" id="KW-0614">Plasmid</keyword>
<sequence>MMTDDVAQQLASYRRTIDNLDSALLYILAERFRCTEHVGHLKAEQALPAVDNERERRQLDRVMSIANDVGLSRHFVEGLMTMIVGAVVERHREIAASK</sequence>
<accession>A0A4Z1QUU5</accession>
<dbReference type="KEGG" id="asal:CFBP5507_25480"/>
<dbReference type="InterPro" id="IPR036979">
    <property type="entry name" value="CM_dom_sf"/>
</dbReference>
<organism evidence="3 4">
    <name type="scientific">Agrobacterium salinitolerans</name>
    <dbReference type="NCBI Taxonomy" id="1183413"/>
    <lineage>
        <taxon>Bacteria</taxon>
        <taxon>Pseudomonadati</taxon>
        <taxon>Pseudomonadota</taxon>
        <taxon>Alphaproteobacteria</taxon>
        <taxon>Hyphomicrobiales</taxon>
        <taxon>Rhizobiaceae</taxon>
        <taxon>Rhizobium/Agrobacterium group</taxon>
        <taxon>Agrobacterium</taxon>
    </lineage>
</organism>
<dbReference type="SMART" id="SM00830">
    <property type="entry name" value="CM_2"/>
    <property type="match status" value="1"/>
</dbReference>
<dbReference type="GO" id="GO:0004106">
    <property type="term" value="F:chorismate mutase activity"/>
    <property type="evidence" value="ECO:0007669"/>
    <property type="project" value="UniProtKB-EC"/>
</dbReference>
<evidence type="ECO:0000256" key="1">
    <source>
        <dbReference type="ARBA" id="ARBA00012404"/>
    </source>
</evidence>
<dbReference type="Gene3D" id="1.20.59.10">
    <property type="entry name" value="Chorismate mutase"/>
    <property type="match status" value="1"/>
</dbReference>
<dbReference type="Pfam" id="PF01817">
    <property type="entry name" value="CM_2"/>
    <property type="match status" value="1"/>
</dbReference>
<name>A0A4Z1QUU5_9HYPH</name>
<proteinExistence type="predicted"/>
<dbReference type="GeneID" id="39478285"/>
<evidence type="ECO:0000313" key="3">
    <source>
        <dbReference type="EMBL" id="UYZ11131.1"/>
    </source>
</evidence>
<dbReference type="AlphaFoldDB" id="A0A4Z1QUU5"/>
<protein>
    <recommendedName>
        <fullName evidence="1">chorismate mutase</fullName>
        <ecNumber evidence="1">5.4.99.5</ecNumber>
    </recommendedName>
</protein>
<dbReference type="SUPFAM" id="SSF48600">
    <property type="entry name" value="Chorismate mutase II"/>
    <property type="match status" value="1"/>
</dbReference>
<evidence type="ECO:0000256" key="2">
    <source>
        <dbReference type="ARBA" id="ARBA00023235"/>
    </source>
</evidence>
<dbReference type="GO" id="GO:0046417">
    <property type="term" value="P:chorismate metabolic process"/>
    <property type="evidence" value="ECO:0007669"/>
    <property type="project" value="InterPro"/>
</dbReference>
<dbReference type="InterPro" id="IPR002701">
    <property type="entry name" value="CM_II_prokaryot"/>
</dbReference>
<dbReference type="EC" id="5.4.99.5" evidence="1"/>
<dbReference type="OrthoDB" id="3267837at2"/>
<dbReference type="PROSITE" id="PS51168">
    <property type="entry name" value="CHORISMATE_MUT_2"/>
    <property type="match status" value="1"/>
</dbReference>
<gene>
    <name evidence="3" type="ORF">CFBP5507_25480</name>
</gene>
<dbReference type="GO" id="GO:0009697">
    <property type="term" value="P:salicylic acid biosynthetic process"/>
    <property type="evidence" value="ECO:0007669"/>
    <property type="project" value="TreeGrafter"/>
</dbReference>